<dbReference type="InterPro" id="IPR000084">
    <property type="entry name" value="PE-PGRS_N"/>
</dbReference>
<dbReference type="Pfam" id="PF00934">
    <property type="entry name" value="PE"/>
    <property type="match status" value="1"/>
</dbReference>
<feature type="domain" description="PE" evidence="1">
    <location>
        <begin position="5"/>
        <end position="93"/>
    </location>
</feature>
<comment type="caution">
    <text evidence="2">The sequence shown here is derived from an EMBL/GenBank/DDBJ whole genome shotgun (WGS) entry which is preliminary data.</text>
</comment>
<dbReference type="Proteomes" id="UP000703038">
    <property type="component" value="Unassembled WGS sequence"/>
</dbReference>
<accession>A0ABS2KXV9</accession>
<proteinExistence type="predicted"/>
<protein>
    <submittedName>
        <fullName evidence="2">Uncharacterized protein YukE</fullName>
    </submittedName>
</protein>
<evidence type="ECO:0000313" key="2">
    <source>
        <dbReference type="EMBL" id="MBM7416770.1"/>
    </source>
</evidence>
<dbReference type="Gene3D" id="1.10.287.850">
    <property type="entry name" value="HP0062-like domain"/>
    <property type="match status" value="1"/>
</dbReference>
<evidence type="ECO:0000259" key="1">
    <source>
        <dbReference type="Pfam" id="PF00934"/>
    </source>
</evidence>
<keyword evidence="3" id="KW-1185">Reference proteome</keyword>
<name>A0ABS2KXV9_9NOCA</name>
<evidence type="ECO:0000313" key="3">
    <source>
        <dbReference type="Proteomes" id="UP000703038"/>
    </source>
</evidence>
<reference evidence="2 3" key="1">
    <citation type="submission" date="2021-01" db="EMBL/GenBank/DDBJ databases">
        <title>Genomics of switchgrass bacterial isolates.</title>
        <authorList>
            <person name="Shade A."/>
        </authorList>
    </citation>
    <scope>NUCLEOTIDE SEQUENCE [LARGE SCALE GENOMIC DNA]</scope>
    <source>
        <strain evidence="2 3">PvP111</strain>
    </source>
</reference>
<dbReference type="EMBL" id="JAFBBK010000001">
    <property type="protein sequence ID" value="MBM7416770.1"/>
    <property type="molecule type" value="Genomic_DNA"/>
</dbReference>
<organism evidence="2 3">
    <name type="scientific">Rhodococcoides corynebacterioides</name>
    <dbReference type="NCBI Taxonomy" id="53972"/>
    <lineage>
        <taxon>Bacteria</taxon>
        <taxon>Bacillati</taxon>
        <taxon>Actinomycetota</taxon>
        <taxon>Actinomycetes</taxon>
        <taxon>Mycobacteriales</taxon>
        <taxon>Nocardiaceae</taxon>
        <taxon>Rhodococcoides</taxon>
    </lineage>
</organism>
<dbReference type="RefSeq" id="WP_204869501.1">
    <property type="nucleotide sequence ID" value="NZ_JAFBBK010000001.1"/>
</dbReference>
<sequence length="103" mass="10373">MPGHVLVDPEALLAAAAELDAAAMRLATSLASASVALRPPPAGSEEVSALAARYFWSTAQSLDASTSAAVSELHETAAALRVQAAAYREVDASFSTALTSGTA</sequence>
<gene>
    <name evidence="2" type="ORF">JOE42_003503</name>
</gene>